<feature type="domain" description="Peptidase M3A/M3B catalytic" evidence="7">
    <location>
        <begin position="199"/>
        <end position="579"/>
    </location>
</feature>
<dbReference type="SUPFAM" id="SSF55486">
    <property type="entry name" value="Metalloproteases ('zincins'), catalytic domain"/>
    <property type="match status" value="1"/>
</dbReference>
<dbReference type="EMBL" id="CCBC010000209">
    <property type="protein sequence ID" value="CDO18906.1"/>
    <property type="molecule type" value="Genomic_DNA"/>
</dbReference>
<reference evidence="8 9" key="2">
    <citation type="submission" date="2014-05" db="EMBL/GenBank/DDBJ databases">
        <title>Genome sequence of Streptococcus gallolyticus.</title>
        <authorList>
            <person name="Del Campo R."/>
        </authorList>
    </citation>
    <scope>NUCLEOTIDE SEQUENCE [LARGE SCALE GENOMIC DNA]</scope>
    <source>
        <strain evidence="8 9">LMG17956</strain>
    </source>
</reference>
<dbReference type="GO" id="GO:0046872">
    <property type="term" value="F:metal ion binding"/>
    <property type="evidence" value="ECO:0007669"/>
    <property type="project" value="UniProtKB-KW"/>
</dbReference>
<proteinExistence type="predicted"/>
<dbReference type="InterPro" id="IPR034009">
    <property type="entry name" value="M3B_PepF_4"/>
</dbReference>
<dbReference type="Gene3D" id="1.20.140.70">
    <property type="entry name" value="Oligopeptidase f, N-terminal domain"/>
    <property type="match status" value="1"/>
</dbReference>
<dbReference type="AlphaFoldDB" id="A0A060RLK1"/>
<evidence type="ECO:0000256" key="3">
    <source>
        <dbReference type="ARBA" id="ARBA00022723"/>
    </source>
</evidence>
<evidence type="ECO:0000256" key="6">
    <source>
        <dbReference type="ARBA" id="ARBA00023049"/>
    </source>
</evidence>
<evidence type="ECO:0000313" key="8">
    <source>
        <dbReference type="EMBL" id="CDO18906.1"/>
    </source>
</evidence>
<dbReference type="InterPro" id="IPR001567">
    <property type="entry name" value="Pept_M3A_M3B_dom"/>
</dbReference>
<evidence type="ECO:0000256" key="5">
    <source>
        <dbReference type="ARBA" id="ARBA00022833"/>
    </source>
</evidence>
<dbReference type="GO" id="GO:0006508">
    <property type="term" value="P:proteolysis"/>
    <property type="evidence" value="ECO:0007669"/>
    <property type="project" value="UniProtKB-KW"/>
</dbReference>
<dbReference type="PANTHER" id="PTHR11804:SF45">
    <property type="entry name" value="SIMILAR TO OLIGOENDOPEPTIDASE"/>
    <property type="match status" value="1"/>
</dbReference>
<dbReference type="Proteomes" id="UP000027584">
    <property type="component" value="Unassembled WGS sequence"/>
</dbReference>
<keyword evidence="4" id="KW-0378">Hydrolase</keyword>
<keyword evidence="6" id="KW-0482">Metalloprotease</keyword>
<dbReference type="InterPro" id="IPR042088">
    <property type="entry name" value="OligoPept_F_C"/>
</dbReference>
<dbReference type="PANTHER" id="PTHR11804">
    <property type="entry name" value="PROTEASE M3 THIMET OLIGOPEPTIDASE-RELATED"/>
    <property type="match status" value="1"/>
</dbReference>
<protein>
    <submittedName>
        <fullName evidence="8">Putative oligoendopeptidase F</fullName>
    </submittedName>
</protein>
<keyword evidence="5" id="KW-0862">Zinc</keyword>
<dbReference type="InterPro" id="IPR045090">
    <property type="entry name" value="Pept_M3A_M3B"/>
</dbReference>
<evidence type="ECO:0000256" key="4">
    <source>
        <dbReference type="ARBA" id="ARBA00022801"/>
    </source>
</evidence>
<accession>A0A060RLK1</accession>
<evidence type="ECO:0000313" key="9">
    <source>
        <dbReference type="Proteomes" id="UP000027584"/>
    </source>
</evidence>
<evidence type="ECO:0000259" key="7">
    <source>
        <dbReference type="Pfam" id="PF01432"/>
    </source>
</evidence>
<comment type="cofactor">
    <cofactor evidence="1">
        <name>Zn(2+)</name>
        <dbReference type="ChEBI" id="CHEBI:29105"/>
    </cofactor>
</comment>
<dbReference type="InterPro" id="IPR004438">
    <property type="entry name" value="Peptidase_M3B"/>
</dbReference>
<keyword evidence="2" id="KW-0645">Protease</keyword>
<dbReference type="CDD" id="cd09609">
    <property type="entry name" value="M3B_PepF"/>
    <property type="match status" value="1"/>
</dbReference>
<keyword evidence="3" id="KW-0479">Metal-binding</keyword>
<gene>
    <name evidence="8" type="ORF">BN963_SGAL_02113</name>
</gene>
<name>A0A060RLK1_9STRE</name>
<comment type="caution">
    <text evidence="8">The sequence shown here is derived from an EMBL/GenBank/DDBJ whole genome shotgun (WGS) entry which is preliminary data.</text>
</comment>
<organism evidence="8 9">
    <name type="scientific">Streptococcus gallolyticus</name>
    <dbReference type="NCBI Taxonomy" id="315405"/>
    <lineage>
        <taxon>Bacteria</taxon>
        <taxon>Bacillati</taxon>
        <taxon>Bacillota</taxon>
        <taxon>Bacilli</taxon>
        <taxon>Lactobacillales</taxon>
        <taxon>Streptococcaceae</taxon>
        <taxon>Streptococcus</taxon>
    </lineage>
</organism>
<dbReference type="Pfam" id="PF01432">
    <property type="entry name" value="Peptidase_M3"/>
    <property type="match status" value="1"/>
</dbReference>
<reference evidence="8 9" key="1">
    <citation type="submission" date="2014-02" db="EMBL/GenBank/DDBJ databases">
        <authorList>
            <person name="Manrique M."/>
        </authorList>
    </citation>
    <scope>NUCLEOTIDE SEQUENCE [LARGE SCALE GENOMIC DNA]</scope>
    <source>
        <strain evidence="8 9">LMG17956</strain>
    </source>
</reference>
<dbReference type="NCBIfam" id="TIGR00181">
    <property type="entry name" value="pepF"/>
    <property type="match status" value="1"/>
</dbReference>
<dbReference type="Gene3D" id="1.10.1370.20">
    <property type="entry name" value="Oligoendopeptidase f, C-terminal domain"/>
    <property type="match status" value="1"/>
</dbReference>
<dbReference type="GO" id="GO:0006518">
    <property type="term" value="P:peptide metabolic process"/>
    <property type="evidence" value="ECO:0007669"/>
    <property type="project" value="TreeGrafter"/>
</dbReference>
<dbReference type="GO" id="GO:0004222">
    <property type="term" value="F:metalloendopeptidase activity"/>
    <property type="evidence" value="ECO:0007669"/>
    <property type="project" value="InterPro"/>
</dbReference>
<sequence length="599" mass="68976">MELKKRSEFPENELWDLSALYQDREDFLRSIEKTLEDINLFKRNYEENLTTLEDFTRALYEIEQIYIEMSHIDNYSFMPQTSDFSNEEFAQIAQAGADFFTKANVALSFFDTALATADLEILDALEKNPHFSAAIRQAKIQKSHFISPEVEKALTNLGEVFKAPEDIYTKMRAGDFEMEDFEVDGKVYQNSFVTYENFYQNHENAQVREKAFRSFSAGLRKHQNAAASAYLAQVKSEKIIADMRGYDSVFDYLLAEQEVNRDMFDRQIDLIMTEFAPVAQKYLKHVAQVNGLEKMTFADWKLDLDSELNPEVTIDDAYDLVMKSVAPLGDEYAQEVSRYQEERWVDFAANANKDSGGYATDPYKVHPYVLMSWTGRMSDVYTLIHEIGHSGQFIFSDNNQSYFNTHMSTYYVEAPSTFNELLLSDYLEKQFDTPRQKRFALAHRLTDTYFHNFITHLLEAAFQRQVYNLIEDGKTFGATQLNKIMKDVLSQFWGDAIDIDDDAALTWMRQSHYYAGLYSYTYSAGMVISTAGYLNLKNSPNGANDWLNFLKSGGSRTPLDTAKLIGADISTAQPLRDTIQFLSDTVDQIIAYTKELNHD</sequence>
<evidence type="ECO:0000256" key="1">
    <source>
        <dbReference type="ARBA" id="ARBA00001947"/>
    </source>
</evidence>
<evidence type="ECO:0000256" key="2">
    <source>
        <dbReference type="ARBA" id="ARBA00022670"/>
    </source>
</evidence>